<dbReference type="Proteomes" id="UP000199064">
    <property type="component" value="Unassembled WGS sequence"/>
</dbReference>
<reference evidence="3" key="1">
    <citation type="submission" date="2016-10" db="EMBL/GenBank/DDBJ databases">
        <authorList>
            <person name="Varghese N."/>
            <person name="Submissions S."/>
        </authorList>
    </citation>
    <scope>NUCLEOTIDE SEQUENCE [LARGE SCALE GENOMIC DNA]</scope>
    <source>
        <strain evidence="3">ES.061</strain>
    </source>
</reference>
<organism evidence="2 3">
    <name type="scientific">Nitratireductor aquibiodomus</name>
    <dbReference type="NCBI Taxonomy" id="204799"/>
    <lineage>
        <taxon>Bacteria</taxon>
        <taxon>Pseudomonadati</taxon>
        <taxon>Pseudomonadota</taxon>
        <taxon>Alphaproteobacteria</taxon>
        <taxon>Hyphomicrobiales</taxon>
        <taxon>Phyllobacteriaceae</taxon>
        <taxon>Nitratireductor</taxon>
    </lineage>
</organism>
<proteinExistence type="predicted"/>
<keyword evidence="3" id="KW-1185">Reference proteome</keyword>
<sequence>MNTINIVNTGNHSPEESGSVRLRCNYSIMEATGYIIIWAVVSIVTLGIGAFFAIYYFYKSIINKTYLINREGHAIARLECELNLAEIIGHVILWIILTVITFGIGLLFYMFRTLRLCMNKTRMVRL</sequence>
<accession>A0A1H4KLA7</accession>
<evidence type="ECO:0000256" key="1">
    <source>
        <dbReference type="SAM" id="Phobius"/>
    </source>
</evidence>
<feature type="transmembrane region" description="Helical" evidence="1">
    <location>
        <begin position="91"/>
        <end position="111"/>
    </location>
</feature>
<evidence type="ECO:0000313" key="3">
    <source>
        <dbReference type="Proteomes" id="UP000199064"/>
    </source>
</evidence>
<gene>
    <name evidence="2" type="ORF">SAMN05216452_2321</name>
</gene>
<protein>
    <submittedName>
        <fullName evidence="2">Uncharacterized protein</fullName>
    </submittedName>
</protein>
<dbReference type="EMBL" id="FNSL01000001">
    <property type="protein sequence ID" value="SEB59183.1"/>
    <property type="molecule type" value="Genomic_DNA"/>
</dbReference>
<feature type="transmembrane region" description="Helical" evidence="1">
    <location>
        <begin position="31"/>
        <end position="58"/>
    </location>
</feature>
<dbReference type="RefSeq" id="WP_090328903.1">
    <property type="nucleotide sequence ID" value="NZ_FNSL01000001.1"/>
</dbReference>
<keyword evidence="1" id="KW-0472">Membrane</keyword>
<keyword evidence="1" id="KW-1133">Transmembrane helix</keyword>
<evidence type="ECO:0000313" key="2">
    <source>
        <dbReference type="EMBL" id="SEB59183.1"/>
    </source>
</evidence>
<dbReference type="Pfam" id="PF20403">
    <property type="entry name" value="DUF6693"/>
    <property type="match status" value="1"/>
</dbReference>
<dbReference type="InterPro" id="IPR046515">
    <property type="entry name" value="DUF6693"/>
</dbReference>
<dbReference type="AlphaFoldDB" id="A0A1H4KLA7"/>
<name>A0A1H4KLA7_9HYPH</name>
<keyword evidence="1" id="KW-0812">Transmembrane</keyword>